<dbReference type="GO" id="GO:0032543">
    <property type="term" value="P:mitochondrial translation"/>
    <property type="evidence" value="ECO:0007669"/>
    <property type="project" value="TreeGrafter"/>
</dbReference>
<organism evidence="6 7">
    <name type="scientific">Coemansia biformis</name>
    <dbReference type="NCBI Taxonomy" id="1286918"/>
    <lineage>
        <taxon>Eukaryota</taxon>
        <taxon>Fungi</taxon>
        <taxon>Fungi incertae sedis</taxon>
        <taxon>Zoopagomycota</taxon>
        <taxon>Kickxellomycotina</taxon>
        <taxon>Kickxellomycetes</taxon>
        <taxon>Kickxellales</taxon>
        <taxon>Kickxellaceae</taxon>
        <taxon>Coemansia</taxon>
    </lineage>
</organism>
<dbReference type="Gene3D" id="3.30.70.240">
    <property type="match status" value="1"/>
</dbReference>
<reference evidence="6" key="1">
    <citation type="submission" date="2022-07" db="EMBL/GenBank/DDBJ databases">
        <title>Phylogenomic reconstructions and comparative analyses of Kickxellomycotina fungi.</title>
        <authorList>
            <person name="Reynolds N.K."/>
            <person name="Stajich J.E."/>
            <person name="Barry K."/>
            <person name="Grigoriev I.V."/>
            <person name="Crous P."/>
            <person name="Smith M.E."/>
        </authorList>
    </citation>
    <scope>NUCLEOTIDE SEQUENCE</scope>
    <source>
        <strain evidence="6">BCRC 34381</strain>
    </source>
</reference>
<dbReference type="InterPro" id="IPR053905">
    <property type="entry name" value="EF-G-like_DII"/>
</dbReference>
<dbReference type="PANTHER" id="PTHR43261:SF1">
    <property type="entry name" value="RIBOSOME-RELEASING FACTOR 2, MITOCHONDRIAL"/>
    <property type="match status" value="1"/>
</dbReference>
<keyword evidence="3" id="KW-0342">GTP-binding</keyword>
<dbReference type="PANTHER" id="PTHR43261">
    <property type="entry name" value="TRANSLATION ELONGATION FACTOR G-RELATED"/>
    <property type="match status" value="1"/>
</dbReference>
<dbReference type="FunFam" id="3.30.70.240:FF:000001">
    <property type="entry name" value="Elongation factor G"/>
    <property type="match status" value="1"/>
</dbReference>
<feature type="non-terminal residue" evidence="6">
    <location>
        <position position="1"/>
    </location>
</feature>
<dbReference type="GO" id="GO:0003924">
    <property type="term" value="F:GTPase activity"/>
    <property type="evidence" value="ECO:0007669"/>
    <property type="project" value="TreeGrafter"/>
</dbReference>
<dbReference type="CDD" id="cd03713">
    <property type="entry name" value="EFG_mtEFG_C"/>
    <property type="match status" value="1"/>
</dbReference>
<feature type="domain" description="Elongation factor EFG" evidence="4">
    <location>
        <begin position="375"/>
        <end position="468"/>
    </location>
</feature>
<dbReference type="SMART" id="SM00838">
    <property type="entry name" value="EFG_C"/>
    <property type="match status" value="1"/>
</dbReference>
<dbReference type="Pfam" id="PF22042">
    <property type="entry name" value="EF-G_D2"/>
    <property type="match status" value="1"/>
</dbReference>
<dbReference type="OrthoDB" id="198619at2759"/>
<dbReference type="InterPro" id="IPR005517">
    <property type="entry name" value="Transl_elong_EFG/EF2_IV"/>
</dbReference>
<dbReference type="InterPro" id="IPR009000">
    <property type="entry name" value="Transl_B-barrel_sf"/>
</dbReference>
<evidence type="ECO:0000256" key="3">
    <source>
        <dbReference type="ARBA" id="ARBA00023134"/>
    </source>
</evidence>
<dbReference type="Pfam" id="PF14492">
    <property type="entry name" value="EFG_III"/>
    <property type="match status" value="1"/>
</dbReference>
<proteinExistence type="predicted"/>
<evidence type="ECO:0000259" key="5">
    <source>
        <dbReference type="SMART" id="SM00889"/>
    </source>
</evidence>
<evidence type="ECO:0000259" key="4">
    <source>
        <dbReference type="SMART" id="SM00838"/>
    </source>
</evidence>
<dbReference type="SMART" id="SM00889">
    <property type="entry name" value="EFG_IV"/>
    <property type="match status" value="1"/>
</dbReference>
<dbReference type="InterPro" id="IPR035649">
    <property type="entry name" value="EFG_V"/>
</dbReference>
<dbReference type="Proteomes" id="UP001143981">
    <property type="component" value="Unassembled WGS sequence"/>
</dbReference>
<evidence type="ECO:0000313" key="7">
    <source>
        <dbReference type="Proteomes" id="UP001143981"/>
    </source>
</evidence>
<evidence type="ECO:0000313" key="6">
    <source>
        <dbReference type="EMBL" id="KAJ1723233.1"/>
    </source>
</evidence>
<dbReference type="CDD" id="cd16262">
    <property type="entry name" value="EFG_III"/>
    <property type="match status" value="1"/>
</dbReference>
<dbReference type="GO" id="GO:0005525">
    <property type="term" value="F:GTP binding"/>
    <property type="evidence" value="ECO:0007669"/>
    <property type="project" value="UniProtKB-KW"/>
</dbReference>
<dbReference type="InterPro" id="IPR020568">
    <property type="entry name" value="Ribosomal_Su5_D2-typ_SF"/>
</dbReference>
<dbReference type="InterPro" id="IPR014721">
    <property type="entry name" value="Ribsml_uS5_D2-typ_fold_subgr"/>
</dbReference>
<dbReference type="EMBL" id="JANBOI010002256">
    <property type="protein sequence ID" value="KAJ1723233.1"/>
    <property type="molecule type" value="Genomic_DNA"/>
</dbReference>
<name>A0A9W7Y3C6_9FUNG</name>
<dbReference type="Gene3D" id="3.30.70.870">
    <property type="entry name" value="Elongation Factor G (Translational Gtpase), domain 3"/>
    <property type="match status" value="1"/>
</dbReference>
<feature type="domain" description="Translation elongation factor EFG/EF2" evidence="5">
    <location>
        <begin position="216"/>
        <end position="373"/>
    </location>
</feature>
<evidence type="ECO:0000256" key="1">
    <source>
        <dbReference type="ARBA" id="ARBA00022741"/>
    </source>
</evidence>
<gene>
    <name evidence="6" type="primary">MEF2</name>
    <name evidence="6" type="ORF">LPJ61_005845</name>
</gene>
<dbReference type="Gene3D" id="2.40.30.10">
    <property type="entry name" value="Translation factors"/>
    <property type="match status" value="1"/>
</dbReference>
<keyword evidence="7" id="KW-1185">Reference proteome</keyword>
<dbReference type="SUPFAM" id="SSF50447">
    <property type="entry name" value="Translation proteins"/>
    <property type="match status" value="1"/>
</dbReference>
<dbReference type="GO" id="GO:0005739">
    <property type="term" value="C:mitochondrion"/>
    <property type="evidence" value="ECO:0007669"/>
    <property type="project" value="TreeGrafter"/>
</dbReference>
<dbReference type="GO" id="GO:0032790">
    <property type="term" value="P:ribosome disassembly"/>
    <property type="evidence" value="ECO:0007669"/>
    <property type="project" value="TreeGrafter"/>
</dbReference>
<dbReference type="AlphaFoldDB" id="A0A9W7Y3C6"/>
<keyword evidence="1" id="KW-0547">Nucleotide-binding</keyword>
<keyword evidence="2" id="KW-0648">Protein biosynthesis</keyword>
<dbReference type="SUPFAM" id="SSF54980">
    <property type="entry name" value="EF-G C-terminal domain-like"/>
    <property type="match status" value="2"/>
</dbReference>
<dbReference type="Pfam" id="PF00679">
    <property type="entry name" value="EFG_C"/>
    <property type="match status" value="1"/>
</dbReference>
<dbReference type="InterPro" id="IPR000640">
    <property type="entry name" value="EFG_V-like"/>
</dbReference>
<sequence>GPQTVQVYLDPSERLVAFAFKVIADPQRGPMVFVRVYSGTLDARMVLVNGTQGGVKERATKLLQMYADLPEEIESIGCGHIGVVLGLKQTKTGDTLLHPQHPSLVKAHKSTKKPKPTTQAVLGSQADAEPVGLQLHGVRVPPPVFFCAVEADSPQDEKPLAEALSSLLLEDPSLRIAYDPETGQTLLSGMGELHLEIIRDRLLSDMKIRASFGTMRVSYREMAGDTASADHMYAKEVAGKIGKAAMRVTVAPIESQADVHGQAHGSAESMAAPDSNAIEVEMPESLVAADGAAATVAAGRDDAGDSELCEVVRSAIEAGVRNALFRGAILGFPVARTLVRVADVQYFGEEISTPAAYRACAAQALFKALGACRPVLLEPIAKVAIQCPEASVGPVLSDLNGARRGRVLSLDDAESKALDGAMVLVAEAPLSAMVGYSSALRSLTAGAATFSLEVVGFGAMTAQQQQKIVNESRGYS</sequence>
<dbReference type="Gene3D" id="3.30.230.10">
    <property type="match status" value="1"/>
</dbReference>
<dbReference type="InterPro" id="IPR041095">
    <property type="entry name" value="EFG_II"/>
</dbReference>
<accession>A0A9W7Y3C6</accession>
<dbReference type="InterPro" id="IPR009022">
    <property type="entry name" value="EFG_III"/>
</dbReference>
<evidence type="ECO:0000256" key="2">
    <source>
        <dbReference type="ARBA" id="ARBA00022917"/>
    </source>
</evidence>
<comment type="caution">
    <text evidence="6">The sequence shown here is derived from an EMBL/GenBank/DDBJ whole genome shotgun (WGS) entry which is preliminary data.</text>
</comment>
<protein>
    <submittedName>
        <fullName evidence="6">Ribosome-releasing factor 2, mitochondrial</fullName>
    </submittedName>
</protein>
<dbReference type="InterPro" id="IPR035647">
    <property type="entry name" value="EFG_III/V"/>
</dbReference>
<dbReference type="SUPFAM" id="SSF54211">
    <property type="entry name" value="Ribosomal protein S5 domain 2-like"/>
    <property type="match status" value="1"/>
</dbReference>